<name>A0A1C3NXE8_9ACTN</name>
<evidence type="ECO:0000256" key="2">
    <source>
        <dbReference type="RuleBase" id="RU000461"/>
    </source>
</evidence>
<keyword evidence="2" id="KW-0349">Heme</keyword>
<keyword evidence="2" id="KW-0408">Iron</keyword>
<dbReference type="PROSITE" id="PS00086">
    <property type="entry name" value="CYTOCHROME_P450"/>
    <property type="match status" value="1"/>
</dbReference>
<keyword evidence="2" id="KW-0479">Metal-binding</keyword>
<accession>A0A1C3NXE8</accession>
<dbReference type="InterPro" id="IPR001128">
    <property type="entry name" value="Cyt_P450"/>
</dbReference>
<dbReference type="CDD" id="cd20625">
    <property type="entry name" value="CYP164-like"/>
    <property type="match status" value="1"/>
</dbReference>
<keyword evidence="2" id="KW-0560">Oxidoreductase</keyword>
<dbReference type="InterPro" id="IPR017972">
    <property type="entry name" value="Cyt_P450_CS"/>
</dbReference>
<protein>
    <submittedName>
        <fullName evidence="3">Cytochrome P450</fullName>
    </submittedName>
</protein>
<dbReference type="GO" id="GO:0020037">
    <property type="term" value="F:heme binding"/>
    <property type="evidence" value="ECO:0007669"/>
    <property type="project" value="InterPro"/>
</dbReference>
<keyword evidence="2" id="KW-0503">Monooxygenase</keyword>
<dbReference type="AlphaFoldDB" id="A0A1C3NXE8"/>
<reference evidence="4" key="1">
    <citation type="submission" date="2016-02" db="EMBL/GenBank/DDBJ databases">
        <authorList>
            <person name="Wibberg D."/>
        </authorList>
    </citation>
    <scope>NUCLEOTIDE SEQUENCE [LARGE SCALE GENOMIC DNA]</scope>
</reference>
<evidence type="ECO:0000313" key="4">
    <source>
        <dbReference type="Proteomes" id="UP000199013"/>
    </source>
</evidence>
<dbReference type="PANTHER" id="PTHR46696:SF1">
    <property type="entry name" value="CYTOCHROME P450 YJIB-RELATED"/>
    <property type="match status" value="1"/>
</dbReference>
<comment type="similarity">
    <text evidence="1 2">Belongs to the cytochrome P450 family.</text>
</comment>
<dbReference type="GO" id="GO:0005506">
    <property type="term" value="F:iron ion binding"/>
    <property type="evidence" value="ECO:0007669"/>
    <property type="project" value="InterPro"/>
</dbReference>
<dbReference type="Gene3D" id="1.10.630.10">
    <property type="entry name" value="Cytochrome P450"/>
    <property type="match status" value="1"/>
</dbReference>
<dbReference type="Pfam" id="PF00067">
    <property type="entry name" value="p450"/>
    <property type="match status" value="1"/>
</dbReference>
<dbReference type="EMBL" id="FLUV01000967">
    <property type="protein sequence ID" value="SBW22217.1"/>
    <property type="molecule type" value="Genomic_DNA"/>
</dbReference>
<dbReference type="InterPro" id="IPR002397">
    <property type="entry name" value="Cyt_P450_B"/>
</dbReference>
<dbReference type="InterPro" id="IPR036396">
    <property type="entry name" value="Cyt_P450_sf"/>
</dbReference>
<gene>
    <name evidence="3" type="ORF">FDG2_2310</name>
</gene>
<keyword evidence="4" id="KW-1185">Reference proteome</keyword>
<evidence type="ECO:0000256" key="1">
    <source>
        <dbReference type="ARBA" id="ARBA00010617"/>
    </source>
</evidence>
<dbReference type="Proteomes" id="UP000199013">
    <property type="component" value="Unassembled WGS sequence"/>
</dbReference>
<dbReference type="GO" id="GO:0004497">
    <property type="term" value="F:monooxygenase activity"/>
    <property type="evidence" value="ECO:0007669"/>
    <property type="project" value="UniProtKB-KW"/>
</dbReference>
<sequence>MSAGIARGLDPDVMLTPEEVAARTEAAREFIEFFGALIAQRRAQPRDDLISALAAVEAAGDRLTAHEMLATLVVLVVAGHETTVNLVGNGVLALLRNPDQFALLRDNPDLAAPAVDELLRYDAPSQLTTRVATREIELSGHTFVPGDGVMVMFGSANRDPHAFDEPDRLDLTRYTGRNSANRHMSFGVGLHYCIGAPLVRLEMEIALRALAGRAPTVELLADPPVYRPNLVVRGMTELPVRFTG</sequence>
<evidence type="ECO:0000313" key="3">
    <source>
        <dbReference type="EMBL" id="SBW22217.1"/>
    </source>
</evidence>
<dbReference type="PRINTS" id="PR00359">
    <property type="entry name" value="BP450"/>
</dbReference>
<dbReference type="PANTHER" id="PTHR46696">
    <property type="entry name" value="P450, PUTATIVE (EUROFUNG)-RELATED"/>
    <property type="match status" value="1"/>
</dbReference>
<organism evidence="3 4">
    <name type="scientific">Candidatus Protofrankia californiensis</name>
    <dbReference type="NCBI Taxonomy" id="1839754"/>
    <lineage>
        <taxon>Bacteria</taxon>
        <taxon>Bacillati</taxon>
        <taxon>Actinomycetota</taxon>
        <taxon>Actinomycetes</taxon>
        <taxon>Frankiales</taxon>
        <taxon>Frankiaceae</taxon>
        <taxon>Protofrankia</taxon>
    </lineage>
</organism>
<proteinExistence type="inferred from homology"/>
<dbReference type="GO" id="GO:0016705">
    <property type="term" value="F:oxidoreductase activity, acting on paired donors, with incorporation or reduction of molecular oxygen"/>
    <property type="evidence" value="ECO:0007669"/>
    <property type="project" value="InterPro"/>
</dbReference>
<dbReference type="SUPFAM" id="SSF48264">
    <property type="entry name" value="Cytochrome P450"/>
    <property type="match status" value="1"/>
</dbReference>